<dbReference type="KEGG" id="ccl:Clocl_3037"/>
<feature type="transmembrane region" description="Helical" evidence="4">
    <location>
        <begin position="86"/>
        <end position="108"/>
    </location>
</feature>
<evidence type="ECO:0000313" key="6">
    <source>
        <dbReference type="EMBL" id="AEV69572.1"/>
    </source>
</evidence>
<dbReference type="SUPFAM" id="SSF55890">
    <property type="entry name" value="Sporulation response regulatory protein Spo0B"/>
    <property type="match status" value="1"/>
</dbReference>
<dbReference type="RefSeq" id="WP_014256117.1">
    <property type="nucleotide sequence ID" value="NC_016627.1"/>
</dbReference>
<sequence>MLAVKFISLSLIGIIQETIIGIILLLIFNLEFNWKKVFSYALVMGLSGSFSATFLRQAGPTAYIFIFVFTALFILLFFYKFSLLKSIMAMCILYLLKAIVSTLCLPIYKLFYRTDFNAVNMTLIEHLISQRLGTVLFIIIALIIYLFKYKIDMPDDFSKKSTVTVVINVIISILLLYPNIIHLHNYMHNETSPLLIYNSISLVFIVLINTINFIKFGKIEILKQNVEFQNLYIQTLNEMIDSLRGFKHDYNNMLQVMQGYISVNDMEGLKNFHSQLLAESRKINNFVPLNSYIKDVPPVYGLLLSKISYSEIKNVTINITVTCKLKITNIKIYDFCKILGILLDNAIEAAAESEKKLVELSIRESPDKSSLFIEITNSCIGTVDISSIFKDGYTTKKDHTGFGLWEVQKILSKYKNCKLYTNVWENYFSQKIEIAYNLTNE</sequence>
<feature type="transmembrane region" description="Helical" evidence="4">
    <location>
        <begin position="128"/>
        <end position="149"/>
    </location>
</feature>
<dbReference type="GO" id="GO:0042802">
    <property type="term" value="F:identical protein binding"/>
    <property type="evidence" value="ECO:0007669"/>
    <property type="project" value="TreeGrafter"/>
</dbReference>
<evidence type="ECO:0000256" key="2">
    <source>
        <dbReference type="ARBA" id="ARBA00022679"/>
    </source>
</evidence>
<dbReference type="InterPro" id="IPR016120">
    <property type="entry name" value="Sig_transdc_His_kin_SpoOB"/>
</dbReference>
<evidence type="ECO:0000259" key="5">
    <source>
        <dbReference type="Pfam" id="PF14501"/>
    </source>
</evidence>
<feature type="transmembrane region" description="Helical" evidence="4">
    <location>
        <begin position="194"/>
        <end position="214"/>
    </location>
</feature>
<keyword evidence="1" id="KW-0597">Phosphoprotein</keyword>
<accession>G8LUZ5</accession>
<reference evidence="7" key="1">
    <citation type="submission" date="2011-12" db="EMBL/GenBank/DDBJ databases">
        <title>Complete sequence of Clostridium clariflavum DSM 19732.</title>
        <authorList>
            <consortium name="US DOE Joint Genome Institute"/>
            <person name="Lucas S."/>
            <person name="Han J."/>
            <person name="Lapidus A."/>
            <person name="Cheng J.-F."/>
            <person name="Goodwin L."/>
            <person name="Pitluck S."/>
            <person name="Peters L."/>
            <person name="Teshima H."/>
            <person name="Detter J.C."/>
            <person name="Han C."/>
            <person name="Tapia R."/>
            <person name="Land M."/>
            <person name="Hauser L."/>
            <person name="Kyrpides N."/>
            <person name="Ivanova N."/>
            <person name="Pagani I."/>
            <person name="Kitzmiller T."/>
            <person name="Lynd L."/>
            <person name="Izquierdo J."/>
            <person name="Woyke T."/>
        </authorList>
    </citation>
    <scope>NUCLEOTIDE SEQUENCE [LARGE SCALE GENOMIC DNA]</scope>
    <source>
        <strain evidence="7">DSM 19732 / NBRC 101661 / EBR45</strain>
    </source>
</reference>
<proteinExistence type="predicted"/>
<dbReference type="OrthoDB" id="1656061at2"/>
<organism evidence="6 7">
    <name type="scientific">Acetivibrio clariflavus (strain DSM 19732 / NBRC 101661 / EBR45)</name>
    <name type="common">Clostridium clariflavum</name>
    <dbReference type="NCBI Taxonomy" id="720554"/>
    <lineage>
        <taxon>Bacteria</taxon>
        <taxon>Bacillati</taxon>
        <taxon>Bacillota</taxon>
        <taxon>Clostridia</taxon>
        <taxon>Eubacteriales</taxon>
        <taxon>Oscillospiraceae</taxon>
        <taxon>Acetivibrio</taxon>
    </lineage>
</organism>
<keyword evidence="3 6" id="KW-0418">Kinase</keyword>
<dbReference type="PANTHER" id="PTHR40448">
    <property type="entry name" value="TWO-COMPONENT SENSOR HISTIDINE KINASE"/>
    <property type="match status" value="1"/>
</dbReference>
<dbReference type="eggNOG" id="COG3290">
    <property type="taxonomic scope" value="Bacteria"/>
</dbReference>
<dbReference type="Gene3D" id="3.30.565.10">
    <property type="entry name" value="Histidine kinase-like ATPase, C-terminal domain"/>
    <property type="match status" value="1"/>
</dbReference>
<dbReference type="PANTHER" id="PTHR40448:SF1">
    <property type="entry name" value="TWO-COMPONENT SENSOR HISTIDINE KINASE"/>
    <property type="match status" value="1"/>
</dbReference>
<keyword evidence="4" id="KW-1133">Transmembrane helix</keyword>
<reference evidence="6 7" key="2">
    <citation type="journal article" date="2012" name="Stand. Genomic Sci.">
        <title>Complete Genome Sequence of Clostridium clariflavum DSM 19732.</title>
        <authorList>
            <person name="Izquierdo J.A."/>
            <person name="Goodwin L."/>
            <person name="Davenport K.W."/>
            <person name="Teshima H."/>
            <person name="Bruce D."/>
            <person name="Detter C."/>
            <person name="Tapia R."/>
            <person name="Han S."/>
            <person name="Land M."/>
            <person name="Hauser L."/>
            <person name="Jeffries C.D."/>
            <person name="Han J."/>
            <person name="Pitluck S."/>
            <person name="Nolan M."/>
            <person name="Chen A."/>
            <person name="Huntemann M."/>
            <person name="Mavromatis K."/>
            <person name="Mikhailova N."/>
            <person name="Liolios K."/>
            <person name="Woyke T."/>
            <person name="Lynd L.R."/>
        </authorList>
    </citation>
    <scope>NUCLEOTIDE SEQUENCE [LARGE SCALE GENOMIC DNA]</scope>
    <source>
        <strain evidence="7">DSM 19732 / NBRC 101661 / EBR45</strain>
    </source>
</reference>
<gene>
    <name evidence="6" type="ordered locus">Clocl_3037</name>
</gene>
<dbReference type="Pfam" id="PF14501">
    <property type="entry name" value="HATPase_c_5"/>
    <property type="match status" value="1"/>
</dbReference>
<keyword evidence="7" id="KW-1185">Reference proteome</keyword>
<keyword evidence="4" id="KW-0812">Transmembrane</keyword>
<dbReference type="EMBL" id="CP003065">
    <property type="protein sequence ID" value="AEV69572.1"/>
    <property type="molecule type" value="Genomic_DNA"/>
</dbReference>
<evidence type="ECO:0000313" key="7">
    <source>
        <dbReference type="Proteomes" id="UP000005435"/>
    </source>
</evidence>
<feature type="transmembrane region" description="Helical" evidence="4">
    <location>
        <begin position="61"/>
        <end position="79"/>
    </location>
</feature>
<feature type="transmembrane region" description="Helical" evidence="4">
    <location>
        <begin position="161"/>
        <end position="182"/>
    </location>
</feature>
<dbReference type="STRING" id="720554.Clocl_3037"/>
<dbReference type="Gene3D" id="1.10.287.130">
    <property type="match status" value="1"/>
</dbReference>
<dbReference type="AlphaFoldDB" id="G8LUZ5"/>
<protein>
    <submittedName>
        <fullName evidence="6">Histidine kinase</fullName>
    </submittedName>
</protein>
<feature type="transmembrane region" description="Helical" evidence="4">
    <location>
        <begin position="6"/>
        <end position="30"/>
    </location>
</feature>
<dbReference type="HOGENOM" id="CLU_637282_0_0_9"/>
<dbReference type="SUPFAM" id="SSF55874">
    <property type="entry name" value="ATPase domain of HSP90 chaperone/DNA topoisomerase II/histidine kinase"/>
    <property type="match status" value="1"/>
</dbReference>
<evidence type="ECO:0000256" key="1">
    <source>
        <dbReference type="ARBA" id="ARBA00022553"/>
    </source>
</evidence>
<feature type="domain" description="Sensor histidine kinase NatK-like C-terminal" evidence="5">
    <location>
        <begin position="331"/>
        <end position="434"/>
    </location>
</feature>
<dbReference type="Proteomes" id="UP000005435">
    <property type="component" value="Chromosome"/>
</dbReference>
<name>G8LUZ5_ACECE</name>
<keyword evidence="2" id="KW-0808">Transferase</keyword>
<keyword evidence="4" id="KW-0472">Membrane</keyword>
<evidence type="ECO:0000256" key="3">
    <source>
        <dbReference type="ARBA" id="ARBA00022777"/>
    </source>
</evidence>
<dbReference type="InterPro" id="IPR032834">
    <property type="entry name" value="NatK-like_C"/>
</dbReference>
<dbReference type="GO" id="GO:0000155">
    <property type="term" value="F:phosphorelay sensor kinase activity"/>
    <property type="evidence" value="ECO:0007669"/>
    <property type="project" value="InterPro"/>
</dbReference>
<evidence type="ECO:0000256" key="4">
    <source>
        <dbReference type="SAM" id="Phobius"/>
    </source>
</evidence>
<dbReference type="InterPro" id="IPR036890">
    <property type="entry name" value="HATPase_C_sf"/>
</dbReference>